<evidence type="ECO:0000313" key="1">
    <source>
        <dbReference type="EMBL" id="OEK05690.1"/>
    </source>
</evidence>
<evidence type="ECO:0000313" key="2">
    <source>
        <dbReference type="Proteomes" id="UP000095552"/>
    </source>
</evidence>
<keyword evidence="2" id="KW-1185">Reference proteome</keyword>
<sequence>MGIIRRFEQNVSRQLHCAVAASALFIFLTTAIQAQVIEKAYISTDKDIYAPEDTIWFKGYVFDQFNSISDSSLAFHLILVNVDGIKISRSSWALNGGVTDGFLIAPENEGRFRIKAISGQMIGSRTDQSFEKDIYVRSDLADEIEVQAFPNFETYNYSGNNSIDIFTRYSANNAAPEVKLTYQLLSGEDQIKKGRLKTTQDGKVTLDLQNIKQEYTDLRLVIESEDKRLSKPVKLTLPIQKTQPKIDLQFFPEGGDLIKNTVSKVAFKAINENGIPIDFKGLIIDSNGKIVAAAESYYKGTGSFNLKPENGKEYFFKINSPFKIDSLYKLPSAKQSGVSLSITDEQKDGKQYAIVKASNDLVGKNGKLLITKNNQVISNSDFIFSGQENWEVAYENLGVGTFSFKVLNQNNDPLAERLFFSNVKQQLNVNLSTNKAEYEAREKVEAKIRVTDYNGNPVVGNFSFTVFDYTRNGNPLPDQPNLLAQILLTSELKGHIPTPNFYFSKDAKAIKALDLVMLTNGWRKHTPSSIVDIEGLYGKLIYKNIKRKPLKNRDVYFSSVKSGGIETFKTDEKGFFRISSTYLKNRGDSFLIFTGIRNKKDQPGLSLIDDVRLEKLKFFDDLLQARPTLTESLALHEKSNKIRPDKFQNTILLNSVTVEASRTKKEFVGSCPLESFHFEDPWTTKKIEDLDTKNKDILSLLKQVGYIKKFQNLYDWNHWRTPNKPTSGVLGLYTDVLVGELNNKRTVPFQIYLNCEPVNKIDLFFDYLNFDMDEGNFHAKYSIERIDTDFIESISINKTHIEPPIEYLTRQRLTEYFASIQWPIVQINTLYDEVVYKPIFTSKIDYTIFKNFTTDFYSPVYSTEKQKKDPVPDLRTTIHWQANVITNENGEANISYFNADRPNEIKITVEGVDGYSRLGFETKSYKVLEGSLTEGGDNDD</sequence>
<dbReference type="AlphaFoldDB" id="A0A1E5T2T2"/>
<dbReference type="RefSeq" id="WP_069834608.1">
    <property type="nucleotide sequence ID" value="NZ_MDGQ01000004.1"/>
</dbReference>
<reference evidence="1 2" key="1">
    <citation type="submission" date="2016-08" db="EMBL/GenBank/DDBJ databases">
        <title>Draft genome of Fabibacter sp. strain SK-8.</title>
        <authorList>
            <person name="Wong S.-K."/>
            <person name="Hamasaki K."/>
            <person name="Yoshizawa S."/>
        </authorList>
    </citation>
    <scope>NUCLEOTIDE SEQUENCE [LARGE SCALE GENOMIC DNA]</scope>
    <source>
        <strain evidence="1 2">SK-8</strain>
    </source>
</reference>
<dbReference type="Gene3D" id="2.60.40.1930">
    <property type="match status" value="1"/>
</dbReference>
<gene>
    <name evidence="1" type="ORF">BFP71_06085</name>
</gene>
<dbReference type="Proteomes" id="UP000095552">
    <property type="component" value="Unassembled WGS sequence"/>
</dbReference>
<dbReference type="STRING" id="1563681.BFP71_06085"/>
<accession>A0A1E5T2T2</accession>
<comment type="caution">
    <text evidence="1">The sequence shown here is derived from an EMBL/GenBank/DDBJ whole genome shotgun (WGS) entry which is preliminary data.</text>
</comment>
<dbReference type="EMBL" id="MDGQ01000004">
    <property type="protein sequence ID" value="OEK05690.1"/>
    <property type="molecule type" value="Genomic_DNA"/>
</dbReference>
<protein>
    <recommendedName>
        <fullName evidence="3">Macroglobulin domain-containing protein</fullName>
    </recommendedName>
</protein>
<evidence type="ECO:0008006" key="3">
    <source>
        <dbReference type="Google" id="ProtNLM"/>
    </source>
</evidence>
<dbReference type="OrthoDB" id="679547at2"/>
<organism evidence="1 2">
    <name type="scientific">Roseivirga misakiensis</name>
    <dbReference type="NCBI Taxonomy" id="1563681"/>
    <lineage>
        <taxon>Bacteria</taxon>
        <taxon>Pseudomonadati</taxon>
        <taxon>Bacteroidota</taxon>
        <taxon>Cytophagia</taxon>
        <taxon>Cytophagales</taxon>
        <taxon>Roseivirgaceae</taxon>
        <taxon>Roseivirga</taxon>
    </lineage>
</organism>
<proteinExistence type="predicted"/>
<name>A0A1E5T2T2_9BACT</name>